<dbReference type="InterPro" id="IPR005162">
    <property type="entry name" value="Retrotrans_gag_dom"/>
</dbReference>
<evidence type="ECO:0000313" key="3">
    <source>
        <dbReference type="Proteomes" id="UP001064489"/>
    </source>
</evidence>
<evidence type="ECO:0000259" key="1">
    <source>
        <dbReference type="Pfam" id="PF03732"/>
    </source>
</evidence>
<gene>
    <name evidence="2" type="ORF">LWI28_015231</name>
</gene>
<dbReference type="EMBL" id="JAJSOW010000102">
    <property type="protein sequence ID" value="KAI9177434.1"/>
    <property type="molecule type" value="Genomic_DNA"/>
</dbReference>
<name>A0AAD5J030_ACENE</name>
<accession>A0AAD5J030</accession>
<dbReference type="Pfam" id="PF03732">
    <property type="entry name" value="Retrotrans_gag"/>
    <property type="match status" value="1"/>
</dbReference>
<organism evidence="2 3">
    <name type="scientific">Acer negundo</name>
    <name type="common">Box elder</name>
    <dbReference type="NCBI Taxonomy" id="4023"/>
    <lineage>
        <taxon>Eukaryota</taxon>
        <taxon>Viridiplantae</taxon>
        <taxon>Streptophyta</taxon>
        <taxon>Embryophyta</taxon>
        <taxon>Tracheophyta</taxon>
        <taxon>Spermatophyta</taxon>
        <taxon>Magnoliopsida</taxon>
        <taxon>eudicotyledons</taxon>
        <taxon>Gunneridae</taxon>
        <taxon>Pentapetalae</taxon>
        <taxon>rosids</taxon>
        <taxon>malvids</taxon>
        <taxon>Sapindales</taxon>
        <taxon>Sapindaceae</taxon>
        <taxon>Hippocastanoideae</taxon>
        <taxon>Acereae</taxon>
        <taxon>Acer</taxon>
    </lineage>
</organism>
<comment type="caution">
    <text evidence="2">The sequence shown here is derived from an EMBL/GenBank/DDBJ whole genome shotgun (WGS) entry which is preliminary data.</text>
</comment>
<feature type="domain" description="Retrotransposon gag" evidence="1">
    <location>
        <begin position="28"/>
        <end position="126"/>
    </location>
</feature>
<reference evidence="2" key="2">
    <citation type="submission" date="2023-02" db="EMBL/GenBank/DDBJ databases">
        <authorList>
            <person name="Swenson N.G."/>
            <person name="Wegrzyn J.L."/>
            <person name="Mcevoy S.L."/>
        </authorList>
    </citation>
    <scope>NUCLEOTIDE SEQUENCE</scope>
    <source>
        <strain evidence="2">91603</strain>
        <tissue evidence="2">Leaf</tissue>
    </source>
</reference>
<dbReference type="Proteomes" id="UP001064489">
    <property type="component" value="Chromosome 5"/>
</dbReference>
<dbReference type="AlphaFoldDB" id="A0AAD5J030"/>
<dbReference type="PANTHER" id="PTHR35046:SF26">
    <property type="entry name" value="RNA-DIRECTED DNA POLYMERASE"/>
    <property type="match status" value="1"/>
</dbReference>
<evidence type="ECO:0000313" key="2">
    <source>
        <dbReference type="EMBL" id="KAI9177434.1"/>
    </source>
</evidence>
<reference evidence="2" key="1">
    <citation type="journal article" date="2022" name="Plant J.">
        <title>Strategies of tolerance reflected in two North American maple genomes.</title>
        <authorList>
            <person name="McEvoy S.L."/>
            <person name="Sezen U.U."/>
            <person name="Trouern-Trend A."/>
            <person name="McMahon S.M."/>
            <person name="Schaberg P.G."/>
            <person name="Yang J."/>
            <person name="Wegrzyn J.L."/>
            <person name="Swenson N.G."/>
        </authorList>
    </citation>
    <scope>NUCLEOTIDE SEQUENCE</scope>
    <source>
        <strain evidence="2">91603</strain>
    </source>
</reference>
<protein>
    <recommendedName>
        <fullName evidence="1">Retrotransposon gag domain-containing protein</fullName>
    </recommendedName>
</protein>
<keyword evidence="3" id="KW-1185">Reference proteome</keyword>
<dbReference type="PANTHER" id="PTHR35046">
    <property type="entry name" value="ZINC KNUCKLE (CCHC-TYPE) FAMILY PROTEIN"/>
    <property type="match status" value="1"/>
</dbReference>
<proteinExistence type="predicted"/>
<sequence>MQPDEFVEWLNTADRIFEYQVPEHRKVKLVAFKLRMHASFWWENLKKQRDRERRNKILTWIKMKKELTRNYLLDNYRQDVFLKIQNFRQKDLLIAEYTAKFDNLILKGDLMESEEQTIACYLSGLNYEIANVV</sequence>